<keyword evidence="7 10" id="KW-0727">SH2 domain</keyword>
<dbReference type="PANTHER" id="PTHR46051:SF1">
    <property type="entry name" value="INOSITOL POLYPHOSPHATE-RELATED PHOSPHATASE DOMAIN-CONTAINING PROTEIN"/>
    <property type="match status" value="1"/>
</dbReference>
<dbReference type="InterPro" id="IPR036860">
    <property type="entry name" value="SH2_dom_sf"/>
</dbReference>
<dbReference type="GO" id="GO:0050776">
    <property type="term" value="P:regulation of immune response"/>
    <property type="evidence" value="ECO:0007669"/>
    <property type="project" value="TreeGrafter"/>
</dbReference>
<feature type="region of interest" description="Disordered" evidence="11">
    <location>
        <begin position="266"/>
        <end position="290"/>
    </location>
</feature>
<accession>A0A6B0S7T9</accession>
<dbReference type="Proteomes" id="UP000322234">
    <property type="component" value="Unassembled WGS sequence"/>
</dbReference>
<dbReference type="PROSITE" id="PS50001">
    <property type="entry name" value="SH2"/>
    <property type="match status" value="1"/>
</dbReference>
<dbReference type="AlphaFoldDB" id="A0A6B0S7T9"/>
<dbReference type="InterPro" id="IPR035876">
    <property type="entry name" value="SH2D1A_SH2"/>
</dbReference>
<dbReference type="GO" id="GO:0045087">
    <property type="term" value="P:innate immune response"/>
    <property type="evidence" value="ECO:0007669"/>
    <property type="project" value="UniProtKB-KW"/>
</dbReference>
<dbReference type="SMART" id="SM00252">
    <property type="entry name" value="SH2"/>
    <property type="match status" value="1"/>
</dbReference>
<dbReference type="SUPFAM" id="SSF55550">
    <property type="entry name" value="SH2 domain"/>
    <property type="match status" value="1"/>
</dbReference>
<comment type="subcellular location">
    <subcellularLocation>
        <location evidence="1">Cytoplasm</location>
    </subcellularLocation>
</comment>
<evidence type="ECO:0000256" key="6">
    <source>
        <dbReference type="ARBA" id="ARBA00022990"/>
    </source>
</evidence>
<evidence type="ECO:0000256" key="8">
    <source>
        <dbReference type="ARBA" id="ARBA00023130"/>
    </source>
</evidence>
<dbReference type="PANTHER" id="PTHR46051">
    <property type="entry name" value="SH2 DOMAIN-CONTAINING PROTEIN"/>
    <property type="match status" value="1"/>
</dbReference>
<gene>
    <name evidence="13" type="ORF">E5288_WYG010596</name>
</gene>
<evidence type="ECO:0000256" key="1">
    <source>
        <dbReference type="ARBA" id="ARBA00004496"/>
    </source>
</evidence>
<evidence type="ECO:0000256" key="10">
    <source>
        <dbReference type="PROSITE-ProRule" id="PRU00191"/>
    </source>
</evidence>
<dbReference type="CDD" id="cd10400">
    <property type="entry name" value="SH2_SAP1a"/>
    <property type="match status" value="1"/>
</dbReference>
<evidence type="ECO:0000256" key="7">
    <source>
        <dbReference type="ARBA" id="ARBA00022999"/>
    </source>
</evidence>
<comment type="function">
    <text evidence="9">Cytoplasmic adapter regulating receptors of the signaling lymphocytic activation molecule (SLAM) family such as SLAMF1, CD244, LY9, CD84, SLAMF6 and SLAMF7. In SLAM signaling seems to cooperate with SH2D1B/EAT-2. Initially it has been proposed that association with SLAMF1 prevents SLAMF1 binding to inhibitory effectors including INPP5D/SHIP1 and PTPN11/SHP-2. However, by simultaneous interactions, recruits FYN which subsequently phosphorylates and activates SLAMF1. Positively regulates CD244/2B4- and CD84-mediated natural killer (NK) cell functions. Can also promote CD48-, SLAMF6 -, LY9-, and SLAMF7-mediated NK cell activation. In the context of NK cell-mediated cytotoxicity enhances conjugate formation with target cells. May also regulate the activity of the neurotrophin receptors NTRK1, NTRK2 and NTRK3.</text>
</comment>
<comment type="caution">
    <text evidence="13">The sequence shown here is derived from an EMBL/GenBank/DDBJ whole genome shotgun (WGS) entry which is preliminary data.</text>
</comment>
<organism evidence="13 14">
    <name type="scientific">Bos mutus</name>
    <name type="common">wild yak</name>
    <dbReference type="NCBI Taxonomy" id="72004"/>
    <lineage>
        <taxon>Eukaryota</taxon>
        <taxon>Metazoa</taxon>
        <taxon>Chordata</taxon>
        <taxon>Craniata</taxon>
        <taxon>Vertebrata</taxon>
        <taxon>Euteleostomi</taxon>
        <taxon>Mammalia</taxon>
        <taxon>Eutheria</taxon>
        <taxon>Laurasiatheria</taxon>
        <taxon>Artiodactyla</taxon>
        <taxon>Ruminantia</taxon>
        <taxon>Pecora</taxon>
        <taxon>Bovidae</taxon>
        <taxon>Bovinae</taxon>
        <taxon>Bos</taxon>
    </lineage>
</organism>
<feature type="compositionally biased region" description="Basic and acidic residues" evidence="11">
    <location>
        <begin position="278"/>
        <end position="290"/>
    </location>
</feature>
<keyword evidence="3" id="KW-0963">Cytoplasm</keyword>
<keyword evidence="14" id="KW-1185">Reference proteome</keyword>
<name>A0A6B0S7T9_9CETA</name>
<dbReference type="InterPro" id="IPR028193">
    <property type="entry name" value="TEX13A-D_N"/>
</dbReference>
<evidence type="ECO:0000256" key="4">
    <source>
        <dbReference type="ARBA" id="ARBA00022588"/>
    </source>
</evidence>
<dbReference type="GO" id="GO:0005737">
    <property type="term" value="C:cytoplasm"/>
    <property type="evidence" value="ECO:0007669"/>
    <property type="project" value="UniProtKB-SubCell"/>
</dbReference>
<keyword evidence="5" id="KW-0391">Immunity</keyword>
<evidence type="ECO:0000313" key="14">
    <source>
        <dbReference type="Proteomes" id="UP000322234"/>
    </source>
</evidence>
<evidence type="ECO:0000313" key="13">
    <source>
        <dbReference type="EMBL" id="MXQ98312.1"/>
    </source>
</evidence>
<feature type="domain" description="SH2" evidence="12">
    <location>
        <begin position="168"/>
        <end position="264"/>
    </location>
</feature>
<keyword evidence="8" id="KW-1064">Adaptive immunity</keyword>
<dbReference type="PRINTS" id="PR00401">
    <property type="entry name" value="SH2DOMAIN"/>
</dbReference>
<dbReference type="InterPro" id="IPR000980">
    <property type="entry name" value="SH2"/>
</dbReference>
<dbReference type="GO" id="GO:0009966">
    <property type="term" value="P:regulation of signal transduction"/>
    <property type="evidence" value="ECO:0007669"/>
    <property type="project" value="TreeGrafter"/>
</dbReference>
<evidence type="ECO:0000256" key="2">
    <source>
        <dbReference type="ARBA" id="ARBA00013980"/>
    </source>
</evidence>
<evidence type="ECO:0000256" key="5">
    <source>
        <dbReference type="ARBA" id="ARBA00022859"/>
    </source>
</evidence>
<keyword evidence="6" id="KW-0007">Acetylation</keyword>
<keyword evidence="4" id="KW-0399">Innate immunity</keyword>
<reference evidence="13" key="1">
    <citation type="submission" date="2019-10" db="EMBL/GenBank/DDBJ databases">
        <title>The sequence and de novo assembly of the wild yak genome.</title>
        <authorList>
            <person name="Liu Y."/>
        </authorList>
    </citation>
    <scope>NUCLEOTIDE SEQUENCE [LARGE SCALE GENOMIC DNA]</scope>
    <source>
        <strain evidence="13">WY2019</strain>
    </source>
</reference>
<dbReference type="EMBL" id="VBQZ03000230">
    <property type="protein sequence ID" value="MXQ98312.1"/>
    <property type="molecule type" value="Genomic_DNA"/>
</dbReference>
<protein>
    <recommendedName>
        <fullName evidence="2">SH2 domain-containing protein 1A</fullName>
    </recommendedName>
</protein>
<dbReference type="GO" id="GO:0002250">
    <property type="term" value="P:adaptive immune response"/>
    <property type="evidence" value="ECO:0007669"/>
    <property type="project" value="UniProtKB-KW"/>
</dbReference>
<evidence type="ECO:0000259" key="12">
    <source>
        <dbReference type="PROSITE" id="PS50001"/>
    </source>
</evidence>
<dbReference type="FunFam" id="3.30.505.10:FF:000062">
    <property type="entry name" value="SH2 domain-containing protein 1A"/>
    <property type="match status" value="1"/>
</dbReference>
<evidence type="ECO:0000256" key="3">
    <source>
        <dbReference type="ARBA" id="ARBA00022490"/>
    </source>
</evidence>
<evidence type="ECO:0000256" key="11">
    <source>
        <dbReference type="SAM" id="MobiDB-lite"/>
    </source>
</evidence>
<evidence type="ECO:0000256" key="9">
    <source>
        <dbReference type="ARBA" id="ARBA00045186"/>
    </source>
</evidence>
<dbReference type="Pfam" id="PF15186">
    <property type="entry name" value="TEX13"/>
    <property type="match status" value="1"/>
</dbReference>
<sequence>MAVNFAYYTSGFRHNDVINFINSEVLVNRGDPDFYMAFHLQPWNEVEDWLRVVIANLQVPPAIKRACAWSTLVLSVCVGMRQQEWQECQIQWLQEQVRFSSSPGPVGHERRDDKRYNTIINTHNGLKTSLMSQMLKGRQVAESCLLAAAAATAAFPCYCPLAMDAVAVYHGKISRETGEKLLLATGLDGSYLLRDSESVPGVYCLCVLYQGYIYTYRVSQTETGSWSAETAPGVHKRFFRKIKNLISAFQKPDQGIVIPLQYPVEKKPSARSTQGATGRRDDPDVFLKTP</sequence>
<proteinExistence type="predicted"/>
<dbReference type="Pfam" id="PF00017">
    <property type="entry name" value="SH2"/>
    <property type="match status" value="1"/>
</dbReference>
<dbReference type="Gene3D" id="3.30.505.10">
    <property type="entry name" value="SH2 domain"/>
    <property type="match status" value="1"/>
</dbReference>